<dbReference type="Proteomes" id="UP001178507">
    <property type="component" value="Unassembled WGS sequence"/>
</dbReference>
<organism evidence="7 8">
    <name type="scientific">Effrenium voratum</name>
    <dbReference type="NCBI Taxonomy" id="2562239"/>
    <lineage>
        <taxon>Eukaryota</taxon>
        <taxon>Sar</taxon>
        <taxon>Alveolata</taxon>
        <taxon>Dinophyceae</taxon>
        <taxon>Suessiales</taxon>
        <taxon>Symbiodiniaceae</taxon>
        <taxon>Effrenium</taxon>
    </lineage>
</organism>
<dbReference type="PANTHER" id="PTHR39490:SF8">
    <property type="entry name" value="ZINC FINGER FYVE DOMAIN-CONTAINING PROTEIN 21"/>
    <property type="match status" value="1"/>
</dbReference>
<name>A0AA36N503_9DINO</name>
<dbReference type="InterPro" id="IPR011011">
    <property type="entry name" value="Znf_FYVE_PHD"/>
</dbReference>
<comment type="caution">
    <text evidence="7">The sequence shown here is derived from an EMBL/GenBank/DDBJ whole genome shotgun (WGS) entry which is preliminary data.</text>
</comment>
<evidence type="ECO:0000256" key="2">
    <source>
        <dbReference type="ARBA" id="ARBA00022771"/>
    </source>
</evidence>
<reference evidence="7" key="1">
    <citation type="submission" date="2023-08" db="EMBL/GenBank/DDBJ databases">
        <authorList>
            <person name="Chen Y."/>
            <person name="Shah S."/>
            <person name="Dougan E. K."/>
            <person name="Thang M."/>
            <person name="Chan C."/>
        </authorList>
    </citation>
    <scope>NUCLEOTIDE SEQUENCE</scope>
</reference>
<dbReference type="GO" id="GO:0008270">
    <property type="term" value="F:zinc ion binding"/>
    <property type="evidence" value="ECO:0007669"/>
    <property type="project" value="UniProtKB-KW"/>
</dbReference>
<dbReference type="Pfam" id="PF01363">
    <property type="entry name" value="FYVE"/>
    <property type="match status" value="1"/>
</dbReference>
<dbReference type="SUPFAM" id="SSF57903">
    <property type="entry name" value="FYVE/PHD zinc finger"/>
    <property type="match status" value="1"/>
</dbReference>
<evidence type="ECO:0000256" key="3">
    <source>
        <dbReference type="ARBA" id="ARBA00022833"/>
    </source>
</evidence>
<dbReference type="PANTHER" id="PTHR39490">
    <property type="entry name" value="ARRESTIN DOMAIN-CONTAINING PROTEIN D"/>
    <property type="match status" value="1"/>
</dbReference>
<keyword evidence="2 4" id="KW-0863">Zinc-finger</keyword>
<dbReference type="InterPro" id="IPR017455">
    <property type="entry name" value="Znf_FYVE-rel"/>
</dbReference>
<dbReference type="InterPro" id="IPR013083">
    <property type="entry name" value="Znf_RING/FYVE/PHD"/>
</dbReference>
<sequence length="245" mass="27589">MANAVQWIPDDQVSECPLCTQRFGLSKRKHHCRACGRVVCSSCSASRLKINNKEERVCDTCYDLLQHDNGRPVNESFLENKQVEASLKADLREKQQQEEWFRSFLTQVAGAAEDELPQLIANAAARWQSLCRLRGQEDQALQQLKLECLQLEGECREREAALAAGQKIVKALEQELKAKPQLQRECEQLQRTNNSLQQELAGLQQRSHALESQLPSSRTGSFLSVGSSFQSVSRIEGCRRGCGVM</sequence>
<accession>A0AA36N503</accession>
<dbReference type="Gene3D" id="3.30.40.10">
    <property type="entry name" value="Zinc/RING finger domain, C3HC4 (zinc finger)"/>
    <property type="match status" value="1"/>
</dbReference>
<dbReference type="SMART" id="SM00064">
    <property type="entry name" value="FYVE"/>
    <property type="match status" value="1"/>
</dbReference>
<evidence type="ECO:0000256" key="1">
    <source>
        <dbReference type="ARBA" id="ARBA00022723"/>
    </source>
</evidence>
<dbReference type="EMBL" id="CAUJNA010003316">
    <property type="protein sequence ID" value="CAJ1398930.1"/>
    <property type="molecule type" value="Genomic_DNA"/>
</dbReference>
<dbReference type="PROSITE" id="PS50178">
    <property type="entry name" value="ZF_FYVE"/>
    <property type="match status" value="1"/>
</dbReference>
<feature type="coiled-coil region" evidence="5">
    <location>
        <begin position="141"/>
        <end position="213"/>
    </location>
</feature>
<evidence type="ECO:0000256" key="5">
    <source>
        <dbReference type="SAM" id="Coils"/>
    </source>
</evidence>
<dbReference type="AlphaFoldDB" id="A0AA36N503"/>
<dbReference type="InterPro" id="IPR052113">
    <property type="entry name" value="FYVE-type_Zinc_Finger"/>
</dbReference>
<protein>
    <recommendedName>
        <fullName evidence="6">FYVE-type domain-containing protein</fullName>
    </recommendedName>
</protein>
<keyword evidence="5" id="KW-0175">Coiled coil</keyword>
<evidence type="ECO:0000313" key="8">
    <source>
        <dbReference type="Proteomes" id="UP001178507"/>
    </source>
</evidence>
<evidence type="ECO:0000256" key="4">
    <source>
        <dbReference type="PROSITE-ProRule" id="PRU00091"/>
    </source>
</evidence>
<feature type="domain" description="FYVE-type" evidence="6">
    <location>
        <begin position="10"/>
        <end position="66"/>
    </location>
</feature>
<gene>
    <name evidence="7" type="ORF">EVOR1521_LOCUS22578</name>
</gene>
<evidence type="ECO:0000259" key="6">
    <source>
        <dbReference type="PROSITE" id="PS50178"/>
    </source>
</evidence>
<evidence type="ECO:0000313" key="7">
    <source>
        <dbReference type="EMBL" id="CAJ1398930.1"/>
    </source>
</evidence>
<keyword evidence="3" id="KW-0862">Zinc</keyword>
<dbReference type="InterPro" id="IPR000306">
    <property type="entry name" value="Znf_FYVE"/>
</dbReference>
<keyword evidence="1" id="KW-0479">Metal-binding</keyword>
<proteinExistence type="predicted"/>
<keyword evidence="8" id="KW-1185">Reference proteome</keyword>